<feature type="non-terminal residue" evidence="1">
    <location>
        <position position="241"/>
    </location>
</feature>
<name>A0A2G9YM45_9BACT</name>
<dbReference type="EMBL" id="PCRK01000046">
    <property type="protein sequence ID" value="PIP19571.1"/>
    <property type="molecule type" value="Genomic_DNA"/>
</dbReference>
<reference evidence="1 2" key="1">
    <citation type="submission" date="2017-09" db="EMBL/GenBank/DDBJ databases">
        <title>Depth-based differentiation of microbial function through sediment-hosted aquifers and enrichment of novel symbionts in the deep terrestrial subsurface.</title>
        <authorList>
            <person name="Probst A.J."/>
            <person name="Ladd B."/>
            <person name="Jarett J.K."/>
            <person name="Geller-Mcgrath D.E."/>
            <person name="Sieber C.M."/>
            <person name="Emerson J.B."/>
            <person name="Anantharaman K."/>
            <person name="Thomas B.C."/>
            <person name="Malmstrom R."/>
            <person name="Stieglmeier M."/>
            <person name="Klingl A."/>
            <person name="Woyke T."/>
            <person name="Ryan C.M."/>
            <person name="Banfield J.F."/>
        </authorList>
    </citation>
    <scope>NUCLEOTIDE SEQUENCE [LARGE SCALE GENOMIC DNA]</scope>
    <source>
        <strain evidence="1">CG23_combo_of_CG06-09_8_20_14_all_41_10</strain>
    </source>
</reference>
<organism evidence="1 2">
    <name type="scientific">Candidatus Sherwoodlollariibacterium unditelluris</name>
    <dbReference type="NCBI Taxonomy" id="1974757"/>
    <lineage>
        <taxon>Bacteria</taxon>
        <taxon>Pseudomonadati</taxon>
        <taxon>Candidatus Omnitrophota</taxon>
        <taxon>Candidatus Sherwoodlollariibacterium</taxon>
    </lineage>
</organism>
<sequence length="241" mass="27900">MKNGELKELRCPKHDKLKNSKMDVIIPDLQWYLGQSTSKGISPRCPFALVESCPRFYQSLSLLSNAGSTKIAEKEDKKLFKKWKKSPLWPKADEQVTSVSGPEGRYKHFWNFCPEVSFERFGLFASRLDEHTDDIDLGSTHSELSKIKATPDDWRWSWSSIQPQHYSECPLYSVLLSLKTDSQNKHEDFIDLKPNFYGIGLNINALISRIKGWIRGKGFCRIGNCWLCWLRQPILLFVKLL</sequence>
<accession>A0A2G9YM45</accession>
<dbReference type="Proteomes" id="UP000231292">
    <property type="component" value="Unassembled WGS sequence"/>
</dbReference>
<comment type="caution">
    <text evidence="1">The sequence shown here is derived from an EMBL/GenBank/DDBJ whole genome shotgun (WGS) entry which is preliminary data.</text>
</comment>
<gene>
    <name evidence="1" type="ORF">COX41_02195</name>
</gene>
<dbReference type="AlphaFoldDB" id="A0A2G9YM45"/>
<protein>
    <submittedName>
        <fullName evidence="1">Uncharacterized protein</fullName>
    </submittedName>
</protein>
<proteinExistence type="predicted"/>
<evidence type="ECO:0000313" key="1">
    <source>
        <dbReference type="EMBL" id="PIP19571.1"/>
    </source>
</evidence>
<evidence type="ECO:0000313" key="2">
    <source>
        <dbReference type="Proteomes" id="UP000231292"/>
    </source>
</evidence>